<reference evidence="4 5" key="1">
    <citation type="submission" date="2022-06" db="EMBL/GenBank/DDBJ databases">
        <title>Whole-genome of Asaia lannensis strain LMG 27011T.</title>
        <authorList>
            <person name="Sombolestani A."/>
        </authorList>
    </citation>
    <scope>NUCLEOTIDE SEQUENCE [LARGE SCALE GENOMIC DNA]</scope>
    <source>
        <strain evidence="4 5">NBRC 102526</strain>
    </source>
</reference>
<evidence type="ECO:0000313" key="5">
    <source>
        <dbReference type="Proteomes" id="UP001523401"/>
    </source>
</evidence>
<dbReference type="InterPro" id="IPR036237">
    <property type="entry name" value="Xyl_isomerase-like_sf"/>
</dbReference>
<keyword evidence="1 2" id="KW-0413">Isomerase</keyword>
<feature type="domain" description="Xylose isomerase-like TIM barrel" evidence="3">
    <location>
        <begin position="66"/>
        <end position="274"/>
    </location>
</feature>
<evidence type="ECO:0000256" key="1">
    <source>
        <dbReference type="ARBA" id="ARBA00023235"/>
    </source>
</evidence>
<proteinExistence type="inferred from homology"/>
<dbReference type="Pfam" id="PF01261">
    <property type="entry name" value="AP_endonuc_2"/>
    <property type="match status" value="1"/>
</dbReference>
<evidence type="ECO:0000259" key="3">
    <source>
        <dbReference type="Pfam" id="PF01261"/>
    </source>
</evidence>
<dbReference type="EMBL" id="JAMXQU010000001">
    <property type="protein sequence ID" value="MCO6158734.1"/>
    <property type="molecule type" value="Genomic_DNA"/>
</dbReference>
<comment type="similarity">
    <text evidence="2">Belongs to the hyi family.</text>
</comment>
<evidence type="ECO:0000256" key="2">
    <source>
        <dbReference type="PIRNR" id="PIRNR006241"/>
    </source>
</evidence>
<dbReference type="PANTHER" id="PTHR43489">
    <property type="entry name" value="ISOMERASE"/>
    <property type="match status" value="1"/>
</dbReference>
<protein>
    <submittedName>
        <fullName evidence="4">TIM barrel protein</fullName>
    </submittedName>
</protein>
<dbReference type="InterPro" id="IPR050417">
    <property type="entry name" value="Sugar_Epim/Isomerase"/>
</dbReference>
<name>A0ABT1CCZ9_9PROT</name>
<sequence>MAPETHSRSCTPSEQEAAVGTNRPAFPLAVCAEMQFLDMPMVERVRHIAREGFLVEIWDWTRHDLKRLAATGAEFSSMTGYVSGTLADDAGAQEMLHSAALSIRAAQELGAPRLNLHGTGLDPQGLPVKPCVTGATGEMWLKARDTLCRLAELGARHGVTFVLENLNASVDHPGVPFGRAEECLALVRSVDHPSLRLMLDLYHAQIGEGNLIALIERAMPYIGEIQVADVPGRCEPGTGEINYPAIARALQRLDYRGVIGLESWAEGGQSDRALERFAASFTL</sequence>
<gene>
    <name evidence="4" type="ORF">NF685_01660</name>
</gene>
<dbReference type="PIRSF" id="PIRSF006241">
    <property type="entry name" value="HyI"/>
    <property type="match status" value="1"/>
</dbReference>
<evidence type="ECO:0000313" key="4">
    <source>
        <dbReference type="EMBL" id="MCO6158734.1"/>
    </source>
</evidence>
<keyword evidence="5" id="KW-1185">Reference proteome</keyword>
<dbReference type="SUPFAM" id="SSF51658">
    <property type="entry name" value="Xylose isomerase-like"/>
    <property type="match status" value="1"/>
</dbReference>
<comment type="caution">
    <text evidence="4">The sequence shown here is derived from an EMBL/GenBank/DDBJ whole genome shotgun (WGS) entry which is preliminary data.</text>
</comment>
<organism evidence="4 5">
    <name type="scientific">Asaia lannensis NBRC 102526</name>
    <dbReference type="NCBI Taxonomy" id="1307926"/>
    <lineage>
        <taxon>Bacteria</taxon>
        <taxon>Pseudomonadati</taxon>
        <taxon>Pseudomonadota</taxon>
        <taxon>Alphaproteobacteria</taxon>
        <taxon>Acetobacterales</taxon>
        <taxon>Acetobacteraceae</taxon>
        <taxon>Asaia</taxon>
    </lineage>
</organism>
<dbReference type="Proteomes" id="UP001523401">
    <property type="component" value="Unassembled WGS sequence"/>
</dbReference>
<dbReference type="Gene3D" id="3.20.20.150">
    <property type="entry name" value="Divalent-metal-dependent TIM barrel enzymes"/>
    <property type="match status" value="1"/>
</dbReference>
<dbReference type="InterPro" id="IPR013022">
    <property type="entry name" value="Xyl_isomerase-like_TIM-brl"/>
</dbReference>
<dbReference type="InterPro" id="IPR026040">
    <property type="entry name" value="HyI-like"/>
</dbReference>
<accession>A0ABT1CCZ9</accession>
<dbReference type="RefSeq" id="WP_252848327.1">
    <property type="nucleotide sequence ID" value="NZ_BAPW01000034.1"/>
</dbReference>